<comment type="cofactor">
    <cofactor evidence="1 6">
        <name>heme</name>
        <dbReference type="ChEBI" id="CHEBI:30413"/>
    </cofactor>
</comment>
<dbReference type="InterPro" id="IPR002403">
    <property type="entry name" value="Cyt_P450_E_grp-IV"/>
</dbReference>
<feature type="binding site" description="axial binding residue" evidence="6">
    <location>
        <position position="498"/>
    </location>
    <ligand>
        <name>heme</name>
        <dbReference type="ChEBI" id="CHEBI:30413"/>
    </ligand>
    <ligandPart>
        <name>Fe</name>
        <dbReference type="ChEBI" id="CHEBI:18248"/>
    </ligandPart>
</feature>
<sequence>MDSFHISTALPRCGQSAPDDTLYDTFHRPCDKLRIQSCQSSCQNRVGTPPRSLTYLLTFLGICSRKYGPRTVHGVKILGYNVYFIYKPENVAQLWKYPTTITTPGVSTFVLKTLFGMAPKAYSMYTLDDSGLLPKPRPGSHIAPKNRIDHLTHASFHKHLLGKGLPILYRNFAAALMCRLPSLAIQDEWKQFPDMMDFWLPPMTSAMNEAIAGPILECVNPSFTRDLLRYYPYLHGLMKGFPRWCFPEPYRLREGLIRDVKRWHAIARACFQESHVDKETGCDPWWGSAFVRERQSILGNVDNWDYDSLASSDFGLLWGASVNIHPMAIWNIIEVFKDKVLLSRLRAELTAANFQGITTDEDVEKLTAIPLLQSIYSELLRLRIEIQTVFSSDKEDIRINEWRLPRNSLVIVPAGAAHKDPTFWNTRNGEYPLDRFWADRFLAYPSDTKSGPRKTDRTNGAKDGIVATKTAQEDEKPKFVTSGLVNSYMPYGIGERTCPGRGLARREILTFCALIVDQFDIEILSKEKDFEVTTAFYGTGTQRPRNKIPFKIRKRKRD</sequence>
<dbReference type="AlphaFoldDB" id="U1FX11"/>
<name>U1FX11_ENDPU</name>
<evidence type="ECO:0000256" key="6">
    <source>
        <dbReference type="PIRSR" id="PIRSR602403-1"/>
    </source>
</evidence>
<evidence type="ECO:0000256" key="4">
    <source>
        <dbReference type="ARBA" id="ARBA00022723"/>
    </source>
</evidence>
<dbReference type="InterPro" id="IPR001128">
    <property type="entry name" value="Cyt_P450"/>
</dbReference>
<dbReference type="GeneID" id="19240894"/>
<evidence type="ECO:0008006" key="9">
    <source>
        <dbReference type="Google" id="ProtNLM"/>
    </source>
</evidence>
<dbReference type="InterPro" id="IPR050529">
    <property type="entry name" value="CYP450_sterol_14alpha_dmase"/>
</dbReference>
<organism evidence="7 8">
    <name type="scientific">Endocarpon pusillum (strain Z07020 / HMAS-L-300199)</name>
    <name type="common">Lichen-forming fungus</name>
    <dbReference type="NCBI Taxonomy" id="1263415"/>
    <lineage>
        <taxon>Eukaryota</taxon>
        <taxon>Fungi</taxon>
        <taxon>Dikarya</taxon>
        <taxon>Ascomycota</taxon>
        <taxon>Pezizomycotina</taxon>
        <taxon>Eurotiomycetes</taxon>
        <taxon>Chaetothyriomycetidae</taxon>
        <taxon>Verrucariales</taxon>
        <taxon>Verrucariaceae</taxon>
        <taxon>Endocarpon</taxon>
    </lineage>
</organism>
<evidence type="ECO:0000256" key="2">
    <source>
        <dbReference type="ARBA" id="ARBA00010617"/>
    </source>
</evidence>
<dbReference type="PRINTS" id="PR00465">
    <property type="entry name" value="EP450IV"/>
</dbReference>
<dbReference type="HOGENOM" id="CLU_018012_2_1_1"/>
<dbReference type="PANTHER" id="PTHR24304">
    <property type="entry name" value="CYTOCHROME P450 FAMILY 7"/>
    <property type="match status" value="1"/>
</dbReference>
<gene>
    <name evidence="7" type="ORF">EPUS_05947</name>
</gene>
<keyword evidence="4 6" id="KW-0479">Metal-binding</keyword>
<dbReference type="GO" id="GO:0008395">
    <property type="term" value="F:steroid hydroxylase activity"/>
    <property type="evidence" value="ECO:0007669"/>
    <property type="project" value="TreeGrafter"/>
</dbReference>
<dbReference type="RefSeq" id="XP_007804951.1">
    <property type="nucleotide sequence ID" value="XM_007806760.1"/>
</dbReference>
<dbReference type="PANTHER" id="PTHR24304:SF2">
    <property type="entry name" value="24-HYDROXYCHOLESTEROL 7-ALPHA-HYDROXYLASE"/>
    <property type="match status" value="1"/>
</dbReference>
<comment type="similarity">
    <text evidence="2">Belongs to the cytochrome P450 family.</text>
</comment>
<accession>U1FX11</accession>
<protein>
    <recommendedName>
        <fullName evidence="9">Cytochrome P450</fullName>
    </recommendedName>
</protein>
<evidence type="ECO:0000313" key="7">
    <source>
        <dbReference type="EMBL" id="ERF69402.1"/>
    </source>
</evidence>
<dbReference type="InterPro" id="IPR036396">
    <property type="entry name" value="Cyt_P450_sf"/>
</dbReference>
<dbReference type="Proteomes" id="UP000019373">
    <property type="component" value="Unassembled WGS sequence"/>
</dbReference>
<dbReference type="GO" id="GO:0016705">
    <property type="term" value="F:oxidoreductase activity, acting on paired donors, with incorporation or reduction of molecular oxygen"/>
    <property type="evidence" value="ECO:0007669"/>
    <property type="project" value="InterPro"/>
</dbReference>
<dbReference type="SUPFAM" id="SSF48264">
    <property type="entry name" value="Cytochrome P450"/>
    <property type="match status" value="1"/>
</dbReference>
<dbReference type="GO" id="GO:0020037">
    <property type="term" value="F:heme binding"/>
    <property type="evidence" value="ECO:0007669"/>
    <property type="project" value="InterPro"/>
</dbReference>
<dbReference type="OrthoDB" id="3366823at2759"/>
<dbReference type="eggNOG" id="KOG0684">
    <property type="taxonomic scope" value="Eukaryota"/>
</dbReference>
<dbReference type="GO" id="GO:0005506">
    <property type="term" value="F:iron ion binding"/>
    <property type="evidence" value="ECO:0007669"/>
    <property type="project" value="InterPro"/>
</dbReference>
<evidence type="ECO:0000256" key="5">
    <source>
        <dbReference type="ARBA" id="ARBA00023004"/>
    </source>
</evidence>
<evidence type="ECO:0000256" key="3">
    <source>
        <dbReference type="ARBA" id="ARBA00022617"/>
    </source>
</evidence>
<dbReference type="Pfam" id="PF00067">
    <property type="entry name" value="p450"/>
    <property type="match status" value="2"/>
</dbReference>
<evidence type="ECO:0000256" key="1">
    <source>
        <dbReference type="ARBA" id="ARBA00001971"/>
    </source>
</evidence>
<proteinExistence type="inferred from homology"/>
<keyword evidence="5 6" id="KW-0408">Iron</keyword>
<keyword evidence="8" id="KW-1185">Reference proteome</keyword>
<dbReference type="OMA" id="PYWGSAM"/>
<reference evidence="8" key="1">
    <citation type="journal article" date="2014" name="BMC Genomics">
        <title>Genome characteristics reveal the impact of lichenization on lichen-forming fungus Endocarpon pusillum Hedwig (Verrucariales, Ascomycota).</title>
        <authorList>
            <person name="Wang Y.-Y."/>
            <person name="Liu B."/>
            <person name="Zhang X.-Y."/>
            <person name="Zhou Q.-M."/>
            <person name="Zhang T."/>
            <person name="Li H."/>
            <person name="Yu Y.-F."/>
            <person name="Zhang X.-L."/>
            <person name="Hao X.-Y."/>
            <person name="Wang M."/>
            <person name="Wang L."/>
            <person name="Wei J.-C."/>
        </authorList>
    </citation>
    <scope>NUCLEOTIDE SEQUENCE [LARGE SCALE GENOMIC DNA]</scope>
    <source>
        <strain evidence="8">Z07020 / HMAS-L-300199</strain>
    </source>
</reference>
<dbReference type="EMBL" id="KE721424">
    <property type="protein sequence ID" value="ERF69402.1"/>
    <property type="molecule type" value="Genomic_DNA"/>
</dbReference>
<dbReference type="Gene3D" id="1.10.630.10">
    <property type="entry name" value="Cytochrome P450"/>
    <property type="match status" value="1"/>
</dbReference>
<evidence type="ECO:0000313" key="8">
    <source>
        <dbReference type="Proteomes" id="UP000019373"/>
    </source>
</evidence>
<keyword evidence="3 6" id="KW-0349">Heme</keyword>